<dbReference type="SMART" id="SM01206">
    <property type="entry name" value="Fibrillarin"/>
    <property type="match status" value="1"/>
</dbReference>
<comment type="similarity">
    <text evidence="1">Belongs to the methyltransferase superfamily. Fibrillarin family.</text>
</comment>
<keyword evidence="6" id="KW-0694">RNA-binding</keyword>
<dbReference type="GO" id="GO:0032040">
    <property type="term" value="C:small-subunit processome"/>
    <property type="evidence" value="ECO:0007669"/>
    <property type="project" value="TreeGrafter"/>
</dbReference>
<keyword evidence="10" id="KW-1185">Reference proteome</keyword>
<reference evidence="9" key="2">
    <citation type="submission" date="2023-05" db="EMBL/GenBank/DDBJ databases">
        <authorList>
            <person name="Schelkunov M.I."/>
        </authorList>
    </citation>
    <scope>NUCLEOTIDE SEQUENCE</scope>
    <source>
        <strain evidence="9">Hsosn_3</strain>
        <tissue evidence="9">Leaf</tissue>
    </source>
</reference>
<evidence type="ECO:0000256" key="8">
    <source>
        <dbReference type="ARBA" id="ARBA00047568"/>
    </source>
</evidence>
<dbReference type="GO" id="GO:1990259">
    <property type="term" value="F:histone H2AQ104 methyltransferase activity"/>
    <property type="evidence" value="ECO:0007669"/>
    <property type="project" value="TreeGrafter"/>
</dbReference>
<accession>A0AAD8MC64</accession>
<dbReference type="PANTHER" id="PTHR10335">
    <property type="entry name" value="RRNA 2-O-METHYLTRANSFERASE FIBRILLARIN"/>
    <property type="match status" value="1"/>
</dbReference>
<dbReference type="Pfam" id="PF01269">
    <property type="entry name" value="Fibrillarin"/>
    <property type="match status" value="1"/>
</dbReference>
<dbReference type="GO" id="GO:0031428">
    <property type="term" value="C:box C/D methylation guide snoRNP complex"/>
    <property type="evidence" value="ECO:0007669"/>
    <property type="project" value="TreeGrafter"/>
</dbReference>
<evidence type="ECO:0000256" key="2">
    <source>
        <dbReference type="ARBA" id="ARBA00015190"/>
    </source>
</evidence>
<keyword evidence="5" id="KW-0808">Transferase</keyword>
<proteinExistence type="inferred from homology"/>
<dbReference type="AlphaFoldDB" id="A0AAD8MC64"/>
<comment type="caution">
    <text evidence="9">The sequence shown here is derived from an EMBL/GenBank/DDBJ whole genome shotgun (WGS) entry which is preliminary data.</text>
</comment>
<dbReference type="GO" id="GO:0000494">
    <property type="term" value="P:box C/D sno(s)RNA 3'-end processing"/>
    <property type="evidence" value="ECO:0007669"/>
    <property type="project" value="TreeGrafter"/>
</dbReference>
<dbReference type="InterPro" id="IPR000692">
    <property type="entry name" value="Fibrillarin"/>
</dbReference>
<evidence type="ECO:0000256" key="6">
    <source>
        <dbReference type="ARBA" id="ARBA00022884"/>
    </source>
</evidence>
<sequence length="328" mass="36641">MLTAYAPQRRKRGRDDDADAGGGMLCPFIYFLNVPPDTPCFMLVEFIKSGWTHFTISSSLLTPKLLNFINDSLPQPKKAGSHHSITTLDPQLTQMITRKTRLGLQYGVLIRDVMRGLRMKIHEFIGLTRGELENAQLNLARLYINQMLPGEALYGEELVRVQNVEDTTKVEVEYKVWNSLRSKLGAAILSGVTNIWIKPGSRVLYVGNVCGIVVSELSDLVGSDGLVYVVGLSDDVIDMAGKRPNVVTIIEKRSRHWNYHMLVGLVDVIFAEIDRRLDQLHALEALFIINNAHLYLRAGGHYVISAQANDSDLGGQVKDLLAQNNDKK</sequence>
<evidence type="ECO:0000313" key="10">
    <source>
        <dbReference type="Proteomes" id="UP001237642"/>
    </source>
</evidence>
<organism evidence="9 10">
    <name type="scientific">Heracleum sosnowskyi</name>
    <dbReference type="NCBI Taxonomy" id="360622"/>
    <lineage>
        <taxon>Eukaryota</taxon>
        <taxon>Viridiplantae</taxon>
        <taxon>Streptophyta</taxon>
        <taxon>Embryophyta</taxon>
        <taxon>Tracheophyta</taxon>
        <taxon>Spermatophyta</taxon>
        <taxon>Magnoliopsida</taxon>
        <taxon>eudicotyledons</taxon>
        <taxon>Gunneridae</taxon>
        <taxon>Pentapetalae</taxon>
        <taxon>asterids</taxon>
        <taxon>campanulids</taxon>
        <taxon>Apiales</taxon>
        <taxon>Apiaceae</taxon>
        <taxon>Apioideae</taxon>
        <taxon>apioid superclade</taxon>
        <taxon>Tordylieae</taxon>
        <taxon>Tordyliinae</taxon>
        <taxon>Heracleum</taxon>
    </lineage>
</organism>
<gene>
    <name evidence="9" type="ORF">POM88_036157</name>
</gene>
<dbReference type="EMBL" id="JAUIZM010000008">
    <property type="protein sequence ID" value="KAK1370065.1"/>
    <property type="molecule type" value="Genomic_DNA"/>
</dbReference>
<evidence type="ECO:0000256" key="5">
    <source>
        <dbReference type="ARBA" id="ARBA00022679"/>
    </source>
</evidence>
<dbReference type="InterPro" id="IPR029063">
    <property type="entry name" value="SAM-dependent_MTases_sf"/>
</dbReference>
<keyword evidence="3" id="KW-0698">rRNA processing</keyword>
<dbReference type="PANTHER" id="PTHR10335:SF17">
    <property type="entry name" value="FIBRILLARIN"/>
    <property type="match status" value="1"/>
</dbReference>
<evidence type="ECO:0000256" key="1">
    <source>
        <dbReference type="ARBA" id="ARBA00010632"/>
    </source>
</evidence>
<reference evidence="9" key="1">
    <citation type="submission" date="2023-02" db="EMBL/GenBank/DDBJ databases">
        <title>Genome of toxic invasive species Heracleum sosnowskyi carries increased number of genes despite the absence of recent whole-genome duplications.</title>
        <authorList>
            <person name="Schelkunov M."/>
            <person name="Shtratnikova V."/>
            <person name="Makarenko M."/>
            <person name="Klepikova A."/>
            <person name="Omelchenko D."/>
            <person name="Novikova G."/>
            <person name="Obukhova E."/>
            <person name="Bogdanov V."/>
            <person name="Penin A."/>
            <person name="Logacheva M."/>
        </authorList>
    </citation>
    <scope>NUCLEOTIDE SEQUENCE</scope>
    <source>
        <strain evidence="9">Hsosn_3</strain>
        <tissue evidence="9">Leaf</tissue>
    </source>
</reference>
<evidence type="ECO:0000256" key="3">
    <source>
        <dbReference type="ARBA" id="ARBA00022552"/>
    </source>
</evidence>
<evidence type="ECO:0000256" key="4">
    <source>
        <dbReference type="ARBA" id="ARBA00022603"/>
    </source>
</evidence>
<evidence type="ECO:0000313" key="9">
    <source>
        <dbReference type="EMBL" id="KAK1370065.1"/>
    </source>
</evidence>
<keyword evidence="4" id="KW-0489">Methyltransferase</keyword>
<protein>
    <recommendedName>
        <fullName evidence="2">rRNA 2'-O-methyltransferase fibrillarin</fullName>
    </recommendedName>
    <alternativeName>
        <fullName evidence="7">Histone-glutamine methyltransferase</fullName>
    </alternativeName>
</protein>
<dbReference type="GO" id="GO:0003723">
    <property type="term" value="F:RNA binding"/>
    <property type="evidence" value="ECO:0007669"/>
    <property type="project" value="UniProtKB-KW"/>
</dbReference>
<evidence type="ECO:0000256" key="7">
    <source>
        <dbReference type="ARBA" id="ARBA00032245"/>
    </source>
</evidence>
<dbReference type="PRINTS" id="PR00052">
    <property type="entry name" value="FIBRILLARIN"/>
</dbReference>
<dbReference type="SUPFAM" id="SSF53335">
    <property type="entry name" value="S-adenosyl-L-methionine-dependent methyltransferases"/>
    <property type="match status" value="1"/>
</dbReference>
<dbReference type="GO" id="GO:0008649">
    <property type="term" value="F:rRNA methyltransferase activity"/>
    <property type="evidence" value="ECO:0007669"/>
    <property type="project" value="TreeGrafter"/>
</dbReference>
<name>A0AAD8MC64_9APIA</name>
<dbReference type="Proteomes" id="UP001237642">
    <property type="component" value="Unassembled WGS sequence"/>
</dbReference>
<dbReference type="Gene3D" id="3.40.50.150">
    <property type="entry name" value="Vaccinia Virus protein VP39"/>
    <property type="match status" value="1"/>
</dbReference>
<comment type="catalytic activity">
    <reaction evidence="8">
        <text>L-glutaminyl-[histone H2A] + S-adenosyl-L-methionine = N(5)-methyl-L-glutaminyl-[histone H2A] + S-adenosyl-L-homocysteine + H(+)</text>
        <dbReference type="Rhea" id="RHEA:50904"/>
        <dbReference type="Rhea" id="RHEA-COMP:12837"/>
        <dbReference type="Rhea" id="RHEA-COMP:12839"/>
        <dbReference type="ChEBI" id="CHEBI:15378"/>
        <dbReference type="ChEBI" id="CHEBI:30011"/>
        <dbReference type="ChEBI" id="CHEBI:57856"/>
        <dbReference type="ChEBI" id="CHEBI:59789"/>
        <dbReference type="ChEBI" id="CHEBI:61891"/>
    </reaction>
</comment>